<dbReference type="PANTHER" id="PTHR22926:SF3">
    <property type="entry name" value="UNDECAPRENYL-PHOSPHATE ALPHA-N-ACETYLGLUCOSAMINYL 1-PHOSPHATE TRANSFERASE"/>
    <property type="match status" value="1"/>
</dbReference>
<keyword evidence="2" id="KW-1003">Cell membrane</keyword>
<evidence type="ECO:0000313" key="8">
    <source>
        <dbReference type="EMBL" id="ABC29212.1"/>
    </source>
</evidence>
<evidence type="ECO:0000256" key="5">
    <source>
        <dbReference type="ARBA" id="ARBA00022989"/>
    </source>
</evidence>
<evidence type="ECO:0000256" key="6">
    <source>
        <dbReference type="ARBA" id="ARBA00023136"/>
    </source>
</evidence>
<evidence type="ECO:0000256" key="1">
    <source>
        <dbReference type="ARBA" id="ARBA00004651"/>
    </source>
</evidence>
<evidence type="ECO:0000256" key="4">
    <source>
        <dbReference type="ARBA" id="ARBA00022692"/>
    </source>
</evidence>
<dbReference type="Proteomes" id="UP000000238">
    <property type="component" value="Chromosome"/>
</dbReference>
<reference evidence="8 9" key="1">
    <citation type="journal article" date="2005" name="Nucleic Acids Res.">
        <title>Genomic blueprint of Hahella chejuensis, a marine microbe producing an algicidal agent.</title>
        <authorList>
            <person name="Jeong H."/>
            <person name="Yim J.H."/>
            <person name="Lee C."/>
            <person name="Choi S.-H."/>
            <person name="Park Y.K."/>
            <person name="Yoon S.H."/>
            <person name="Hur C.-G."/>
            <person name="Kang H.-Y."/>
            <person name="Kim D."/>
            <person name="Lee H.H."/>
            <person name="Park K.H."/>
            <person name="Park S.-H."/>
            <person name="Park H.-S."/>
            <person name="Lee H.K."/>
            <person name="Oh T.K."/>
            <person name="Kim J.F."/>
        </authorList>
    </citation>
    <scope>NUCLEOTIDE SEQUENCE [LARGE SCALE GENOMIC DNA]</scope>
    <source>
        <strain evidence="8 9">KCTC 2396</strain>
    </source>
</reference>
<evidence type="ECO:0000256" key="7">
    <source>
        <dbReference type="PIRSR" id="PIRSR600715-1"/>
    </source>
</evidence>
<dbReference type="PROSITE" id="PS01348">
    <property type="entry name" value="MRAY_2"/>
    <property type="match status" value="1"/>
</dbReference>
<keyword evidence="4" id="KW-0812">Transmembrane</keyword>
<dbReference type="EMBL" id="CP000155">
    <property type="protein sequence ID" value="ABC29212.1"/>
    <property type="molecule type" value="Genomic_DNA"/>
</dbReference>
<evidence type="ECO:0000256" key="2">
    <source>
        <dbReference type="ARBA" id="ARBA00022475"/>
    </source>
</evidence>
<dbReference type="CDD" id="cd06853">
    <property type="entry name" value="GT_WecA_like"/>
    <property type="match status" value="1"/>
</dbReference>
<protein>
    <submittedName>
        <fullName evidence="8">UDP-N-acetylmuramyl pentapeptide phosphotransferase/UDP-N-acetylglucosamine-1-phosphate transferase</fullName>
    </submittedName>
</protein>
<dbReference type="GO" id="GO:0071555">
    <property type="term" value="P:cell wall organization"/>
    <property type="evidence" value="ECO:0007669"/>
    <property type="project" value="TreeGrafter"/>
</dbReference>
<keyword evidence="3 8" id="KW-0808">Transferase</keyword>
<dbReference type="GO" id="GO:0044038">
    <property type="term" value="P:cell wall macromolecule biosynthetic process"/>
    <property type="evidence" value="ECO:0007669"/>
    <property type="project" value="TreeGrafter"/>
</dbReference>
<sequence>MDALFQLAFYSLVLVGTIVLHKILIPMSQKLELVDVPGGRKAHDGKVPLVGGVAMFFGFCVSGVILTHGNEYFLLLLVALVIILTTGILDDLNELGVKTRFAAQTAATMVMMIFGGVSLQSMGNLVGVGEVTLGVLALPVTVFCVVGVINALNMADGVDGLAGGVSLVTFIGFYVLSLFGGDGLFKSGILLLYISVIAAFLYFNMRGPGQPKARVFMGDAGSMFLGFSIAWFSIDLSQGDHQVMRPVTALWVFAVPLFDTCRVMARRVKFGRSPFTAGRDHIHHILLDHGISISRAVFMIVGGHFTLVAFGVVGEIMGIPEYLMFPLFIFAFIAYSLVVNVLDSKRVKHSSSL</sequence>
<dbReference type="RefSeq" id="WP_011396281.1">
    <property type="nucleotide sequence ID" value="NC_007645.1"/>
</dbReference>
<dbReference type="Pfam" id="PF00953">
    <property type="entry name" value="Glycos_transf_4"/>
    <property type="match status" value="1"/>
</dbReference>
<dbReference type="PANTHER" id="PTHR22926">
    <property type="entry name" value="PHOSPHO-N-ACETYLMURAMOYL-PENTAPEPTIDE-TRANSFERASE"/>
    <property type="match status" value="1"/>
</dbReference>
<dbReference type="HOGENOM" id="CLU_023982_1_0_6"/>
<dbReference type="OrthoDB" id="9783652at2"/>
<feature type="binding site" evidence="7">
    <location>
        <position position="219"/>
    </location>
    <ligand>
        <name>Mg(2+)</name>
        <dbReference type="ChEBI" id="CHEBI:18420"/>
    </ligand>
</feature>
<keyword evidence="7" id="KW-0479">Metal-binding</keyword>
<dbReference type="InterPro" id="IPR000715">
    <property type="entry name" value="Glycosyl_transferase_4"/>
</dbReference>
<dbReference type="STRING" id="349521.HCH_02401"/>
<proteinExistence type="predicted"/>
<dbReference type="KEGG" id="hch:HCH_02401"/>
<gene>
    <name evidence="8" type="ordered locus">HCH_02401</name>
</gene>
<dbReference type="GO" id="GO:0005886">
    <property type="term" value="C:plasma membrane"/>
    <property type="evidence" value="ECO:0007669"/>
    <property type="project" value="UniProtKB-SubCell"/>
</dbReference>
<dbReference type="eggNOG" id="COG0472">
    <property type="taxonomic scope" value="Bacteria"/>
</dbReference>
<feature type="binding site" evidence="7">
    <location>
        <position position="153"/>
    </location>
    <ligand>
        <name>Mg(2+)</name>
        <dbReference type="ChEBI" id="CHEBI:18420"/>
    </ligand>
</feature>
<dbReference type="GO" id="GO:0016780">
    <property type="term" value="F:phosphotransferase activity, for other substituted phosphate groups"/>
    <property type="evidence" value="ECO:0007669"/>
    <property type="project" value="InterPro"/>
</dbReference>
<organism evidence="8 9">
    <name type="scientific">Hahella chejuensis (strain KCTC 2396)</name>
    <dbReference type="NCBI Taxonomy" id="349521"/>
    <lineage>
        <taxon>Bacteria</taxon>
        <taxon>Pseudomonadati</taxon>
        <taxon>Pseudomonadota</taxon>
        <taxon>Gammaproteobacteria</taxon>
        <taxon>Oceanospirillales</taxon>
        <taxon>Hahellaceae</taxon>
        <taxon>Hahella</taxon>
    </lineage>
</organism>
<evidence type="ECO:0000313" key="9">
    <source>
        <dbReference type="Proteomes" id="UP000000238"/>
    </source>
</evidence>
<name>Q2SJG2_HAHCH</name>
<comment type="subcellular location">
    <subcellularLocation>
        <location evidence="1">Cell membrane</location>
        <topology evidence="1">Multi-pass membrane protein</topology>
    </subcellularLocation>
</comment>
<accession>Q2SJG2</accession>
<dbReference type="AlphaFoldDB" id="Q2SJG2"/>
<dbReference type="GO" id="GO:0046872">
    <property type="term" value="F:metal ion binding"/>
    <property type="evidence" value="ECO:0007669"/>
    <property type="project" value="UniProtKB-KW"/>
</dbReference>
<evidence type="ECO:0000256" key="3">
    <source>
        <dbReference type="ARBA" id="ARBA00022679"/>
    </source>
</evidence>
<keyword evidence="5" id="KW-1133">Transmembrane helix</keyword>
<dbReference type="GO" id="GO:0009103">
    <property type="term" value="P:lipopolysaccharide biosynthetic process"/>
    <property type="evidence" value="ECO:0007669"/>
    <property type="project" value="TreeGrafter"/>
</dbReference>
<keyword evidence="6" id="KW-0472">Membrane</keyword>
<keyword evidence="9" id="KW-1185">Reference proteome</keyword>
<keyword evidence="7" id="KW-0460">Magnesium</keyword>
<comment type="cofactor">
    <cofactor evidence="7">
        <name>Mg(2+)</name>
        <dbReference type="ChEBI" id="CHEBI:18420"/>
    </cofactor>
</comment>
<dbReference type="InterPro" id="IPR018480">
    <property type="entry name" value="PNAcMuramoyl-5peptid_Trfase_CS"/>
</dbReference>